<gene>
    <name evidence="1" type="ORF">QBE54_08245</name>
</gene>
<accession>A0ABZ2YBP7</accession>
<evidence type="ECO:0000313" key="2">
    <source>
        <dbReference type="Proteomes" id="UP001461341"/>
    </source>
</evidence>
<proteinExistence type="predicted"/>
<dbReference type="RefSeq" id="WP_369017725.1">
    <property type="nucleotide sequence ID" value="NZ_CP121689.1"/>
</dbReference>
<evidence type="ECO:0000313" key="1">
    <source>
        <dbReference type="EMBL" id="WZL75576.1"/>
    </source>
</evidence>
<dbReference type="EMBL" id="CP121689">
    <property type="protein sequence ID" value="WZL75576.1"/>
    <property type="molecule type" value="Genomic_DNA"/>
</dbReference>
<organism evidence="1 2">
    <name type="scientific">Thermatribacter velox</name>
    <dbReference type="NCBI Taxonomy" id="3039681"/>
    <lineage>
        <taxon>Bacteria</taxon>
        <taxon>Pseudomonadati</taxon>
        <taxon>Atribacterota</taxon>
        <taxon>Atribacteria</taxon>
        <taxon>Atribacterales</taxon>
        <taxon>Thermatribacteraceae</taxon>
        <taxon>Thermatribacter</taxon>
    </lineage>
</organism>
<protein>
    <submittedName>
        <fullName evidence="1">Uncharacterized protein</fullName>
    </submittedName>
</protein>
<reference evidence="1 2" key="1">
    <citation type="submission" date="2023-03" db="EMBL/GenBank/DDBJ databases">
        <title>Novel Species.</title>
        <authorList>
            <person name="Ma S."/>
        </authorList>
    </citation>
    <scope>NUCLEOTIDE SEQUENCE [LARGE SCALE GENOMIC DNA]</scope>
    <source>
        <strain evidence="1 2">B11</strain>
    </source>
</reference>
<keyword evidence="2" id="KW-1185">Reference proteome</keyword>
<dbReference type="Proteomes" id="UP001461341">
    <property type="component" value="Chromosome"/>
</dbReference>
<name>A0ABZ2YBP7_9BACT</name>
<sequence>MEPKIAVTDILDLCRLLGIEEAVMREEEPIPPNVSLEIYLAKMENLKMNILRRLLDANILKFEVEEDKVVLELVIQ</sequence>